<feature type="region of interest" description="Disordered" evidence="1">
    <location>
        <begin position="34"/>
        <end position="78"/>
    </location>
</feature>
<protein>
    <submittedName>
        <fullName evidence="2">Uncharacterized protein</fullName>
    </submittedName>
</protein>
<comment type="caution">
    <text evidence="2">The sequence shown here is derived from an EMBL/GenBank/DDBJ whole genome shotgun (WGS) entry which is preliminary data.</text>
</comment>
<dbReference type="AlphaFoldDB" id="A0A835FUS4"/>
<sequence>MEPNKQDGGAGAASSLPSDADFEGYYAHAMQFGVFGDPSSSQQQPPHRAAASSTPLNPPQLLAQPLLPPQAPSYGGGELYSGGHIRGLAYGPWRSPVPAAGVEPWRCRALPGRPHPRTRVRPMAAPVPAAGVELWRCRALPGRQHRRTRVRLRSP</sequence>
<dbReference type="EMBL" id="JACEFO010000229">
    <property type="protein sequence ID" value="KAF8776162.1"/>
    <property type="molecule type" value="Genomic_DNA"/>
</dbReference>
<evidence type="ECO:0000256" key="1">
    <source>
        <dbReference type="SAM" id="MobiDB-lite"/>
    </source>
</evidence>
<proteinExistence type="predicted"/>
<name>A0A835FUS4_9POAL</name>
<evidence type="ECO:0000313" key="2">
    <source>
        <dbReference type="EMBL" id="KAF8776162.1"/>
    </source>
</evidence>
<dbReference type="Proteomes" id="UP000636709">
    <property type="component" value="Unassembled WGS sequence"/>
</dbReference>
<evidence type="ECO:0000313" key="3">
    <source>
        <dbReference type="Proteomes" id="UP000636709"/>
    </source>
</evidence>
<reference evidence="2" key="1">
    <citation type="submission" date="2020-07" db="EMBL/GenBank/DDBJ databases">
        <title>Genome sequence and genetic diversity analysis of an under-domesticated orphan crop, white fonio (Digitaria exilis).</title>
        <authorList>
            <person name="Bennetzen J.L."/>
            <person name="Chen S."/>
            <person name="Ma X."/>
            <person name="Wang X."/>
            <person name="Yssel A.E.J."/>
            <person name="Chaluvadi S.R."/>
            <person name="Johnson M."/>
            <person name="Gangashetty P."/>
            <person name="Hamidou F."/>
            <person name="Sanogo M.D."/>
            <person name="Zwaenepoel A."/>
            <person name="Wallace J."/>
            <person name="Van De Peer Y."/>
            <person name="Van Deynze A."/>
        </authorList>
    </citation>
    <scope>NUCLEOTIDE SEQUENCE</scope>
    <source>
        <tissue evidence="2">Leaves</tissue>
    </source>
</reference>
<gene>
    <name evidence="2" type="ORF">HU200_003853</name>
</gene>
<keyword evidence="3" id="KW-1185">Reference proteome</keyword>
<accession>A0A835FUS4</accession>
<organism evidence="2 3">
    <name type="scientific">Digitaria exilis</name>
    <dbReference type="NCBI Taxonomy" id="1010633"/>
    <lineage>
        <taxon>Eukaryota</taxon>
        <taxon>Viridiplantae</taxon>
        <taxon>Streptophyta</taxon>
        <taxon>Embryophyta</taxon>
        <taxon>Tracheophyta</taxon>
        <taxon>Spermatophyta</taxon>
        <taxon>Magnoliopsida</taxon>
        <taxon>Liliopsida</taxon>
        <taxon>Poales</taxon>
        <taxon>Poaceae</taxon>
        <taxon>PACMAD clade</taxon>
        <taxon>Panicoideae</taxon>
        <taxon>Panicodae</taxon>
        <taxon>Paniceae</taxon>
        <taxon>Anthephorinae</taxon>
        <taxon>Digitaria</taxon>
    </lineage>
</organism>